<comment type="caution">
    <text evidence="2">The sequence shown here is derived from an EMBL/GenBank/DDBJ whole genome shotgun (WGS) entry which is preliminary data.</text>
</comment>
<evidence type="ECO:0008006" key="4">
    <source>
        <dbReference type="Google" id="ProtNLM"/>
    </source>
</evidence>
<evidence type="ECO:0000256" key="1">
    <source>
        <dbReference type="SAM" id="MobiDB-lite"/>
    </source>
</evidence>
<evidence type="ECO:0000313" key="2">
    <source>
        <dbReference type="EMBL" id="TDO20703.1"/>
    </source>
</evidence>
<feature type="region of interest" description="Disordered" evidence="1">
    <location>
        <begin position="1"/>
        <end position="40"/>
    </location>
</feature>
<accession>A0A4R6IEI1</accession>
<gene>
    <name evidence="2" type="ORF">CLV32_3336</name>
</gene>
<protein>
    <recommendedName>
        <fullName evidence="4">YfhD-like protein</fullName>
    </recommendedName>
</protein>
<proteinExistence type="predicted"/>
<feature type="compositionally biased region" description="Polar residues" evidence="1">
    <location>
        <begin position="1"/>
        <end position="34"/>
    </location>
</feature>
<dbReference type="AlphaFoldDB" id="A0A4R6IEI1"/>
<name>A0A4R6IEI1_9SPHI</name>
<organism evidence="2 3">
    <name type="scientific">Pedobacter duraquae</name>
    <dbReference type="NCBI Taxonomy" id="425511"/>
    <lineage>
        <taxon>Bacteria</taxon>
        <taxon>Pseudomonadati</taxon>
        <taxon>Bacteroidota</taxon>
        <taxon>Sphingobacteriia</taxon>
        <taxon>Sphingobacteriales</taxon>
        <taxon>Sphingobacteriaceae</taxon>
        <taxon>Pedobacter</taxon>
    </lineage>
</organism>
<dbReference type="RefSeq" id="WP_166641959.1">
    <property type="nucleotide sequence ID" value="NZ_SNWM01000004.1"/>
</dbReference>
<dbReference type="Proteomes" id="UP000295499">
    <property type="component" value="Unassembled WGS sequence"/>
</dbReference>
<reference evidence="2 3" key="1">
    <citation type="submission" date="2019-03" db="EMBL/GenBank/DDBJ databases">
        <title>Genomic Encyclopedia of Archaeal and Bacterial Type Strains, Phase II (KMG-II): from individual species to whole genera.</title>
        <authorList>
            <person name="Goeker M."/>
        </authorList>
    </citation>
    <scope>NUCLEOTIDE SEQUENCE [LARGE SCALE GENOMIC DNA]</scope>
    <source>
        <strain evidence="2 3">DSM 19034</strain>
    </source>
</reference>
<evidence type="ECO:0000313" key="3">
    <source>
        <dbReference type="Proteomes" id="UP000295499"/>
    </source>
</evidence>
<dbReference type="EMBL" id="SNWM01000004">
    <property type="protein sequence ID" value="TDO20703.1"/>
    <property type="molecule type" value="Genomic_DNA"/>
</dbReference>
<keyword evidence="3" id="KW-1185">Reference proteome</keyword>
<sequence>MTKNKTTGNQKEKSVANSTKTGQRDTNAPENDTFISEKDEVKYAEDKLREQVKKKM</sequence>